<dbReference type="RefSeq" id="WP_074599560.1">
    <property type="nucleotide sequence ID" value="NZ_FNHF01000003.1"/>
</dbReference>
<dbReference type="OrthoDB" id="2877693at2"/>
<dbReference type="Proteomes" id="UP000182347">
    <property type="component" value="Unassembled WGS sequence"/>
</dbReference>
<protein>
    <recommendedName>
        <fullName evidence="3">DUF3139 domain-containing protein</fullName>
    </recommendedName>
</protein>
<evidence type="ECO:0008006" key="3">
    <source>
        <dbReference type="Google" id="ProtNLM"/>
    </source>
</evidence>
<name>A0A1G9TFV5_9BACI</name>
<gene>
    <name evidence="1" type="ORF">SAMN05216244_2551</name>
</gene>
<dbReference type="AlphaFoldDB" id="A0A1G9TFV5"/>
<organism evidence="1 2">
    <name type="scientific">Sediminibacillus halophilus</name>
    <dbReference type="NCBI Taxonomy" id="482461"/>
    <lineage>
        <taxon>Bacteria</taxon>
        <taxon>Bacillati</taxon>
        <taxon>Bacillota</taxon>
        <taxon>Bacilli</taxon>
        <taxon>Bacillales</taxon>
        <taxon>Bacillaceae</taxon>
        <taxon>Sediminibacillus</taxon>
    </lineage>
</organism>
<sequence length="133" mass="15577">MKKKPMLILFFFLFFISLVLNLYLGISSYMKSTYTPDSDDLQILAEMTKMVLESDQYQDIASKEKVYAIEQGVSRFNVADPSSMFHYEIYVQTEKESYIFTCTDEKCTDVSNEGWNYSRYSEEDPILPMKKSN</sequence>
<keyword evidence="2" id="KW-1185">Reference proteome</keyword>
<evidence type="ECO:0000313" key="1">
    <source>
        <dbReference type="EMBL" id="SDM46025.1"/>
    </source>
</evidence>
<reference evidence="2" key="1">
    <citation type="submission" date="2016-10" db="EMBL/GenBank/DDBJ databases">
        <authorList>
            <person name="Varghese N."/>
            <person name="Submissions S."/>
        </authorList>
    </citation>
    <scope>NUCLEOTIDE SEQUENCE [LARGE SCALE GENOMIC DNA]</scope>
    <source>
        <strain evidence="2">CGMCC 1.6199</strain>
    </source>
</reference>
<evidence type="ECO:0000313" key="2">
    <source>
        <dbReference type="Proteomes" id="UP000182347"/>
    </source>
</evidence>
<accession>A0A1G9TFV5</accession>
<dbReference type="EMBL" id="FNHF01000003">
    <property type="protein sequence ID" value="SDM46025.1"/>
    <property type="molecule type" value="Genomic_DNA"/>
</dbReference>
<proteinExistence type="predicted"/>